<dbReference type="AlphaFoldDB" id="A0AAD2FYJ8"/>
<dbReference type="Gene3D" id="1.20.120.550">
    <property type="entry name" value="Membrane associated eicosanoid/glutathione metabolism-like domain"/>
    <property type="match status" value="1"/>
</dbReference>
<keyword evidence="7" id="KW-1185">Reference proteome</keyword>
<dbReference type="Proteomes" id="UP001295423">
    <property type="component" value="Unassembled WGS sequence"/>
</dbReference>
<evidence type="ECO:0000256" key="5">
    <source>
        <dbReference type="SAM" id="Phobius"/>
    </source>
</evidence>
<keyword evidence="2 5" id="KW-0812">Transmembrane</keyword>
<evidence type="ECO:0000256" key="2">
    <source>
        <dbReference type="ARBA" id="ARBA00022692"/>
    </source>
</evidence>
<evidence type="ECO:0000313" key="7">
    <source>
        <dbReference type="Proteomes" id="UP001295423"/>
    </source>
</evidence>
<organism evidence="6 7">
    <name type="scientific">Cylindrotheca closterium</name>
    <dbReference type="NCBI Taxonomy" id="2856"/>
    <lineage>
        <taxon>Eukaryota</taxon>
        <taxon>Sar</taxon>
        <taxon>Stramenopiles</taxon>
        <taxon>Ochrophyta</taxon>
        <taxon>Bacillariophyta</taxon>
        <taxon>Bacillariophyceae</taxon>
        <taxon>Bacillariophycidae</taxon>
        <taxon>Bacillariales</taxon>
        <taxon>Bacillariaceae</taxon>
        <taxon>Cylindrotheca</taxon>
    </lineage>
</organism>
<reference evidence="6" key="1">
    <citation type="submission" date="2023-08" db="EMBL/GenBank/DDBJ databases">
        <authorList>
            <person name="Audoor S."/>
            <person name="Bilcke G."/>
        </authorList>
    </citation>
    <scope>NUCLEOTIDE SEQUENCE</scope>
</reference>
<proteinExistence type="predicted"/>
<feature type="transmembrane region" description="Helical" evidence="5">
    <location>
        <begin position="46"/>
        <end position="66"/>
    </location>
</feature>
<evidence type="ECO:0000256" key="1">
    <source>
        <dbReference type="ARBA" id="ARBA00004370"/>
    </source>
</evidence>
<dbReference type="SUPFAM" id="SSF161084">
    <property type="entry name" value="MAPEG domain-like"/>
    <property type="match status" value="1"/>
</dbReference>
<feature type="transmembrane region" description="Helical" evidence="5">
    <location>
        <begin position="162"/>
        <end position="187"/>
    </location>
</feature>
<comment type="caution">
    <text evidence="6">The sequence shown here is derived from an EMBL/GenBank/DDBJ whole genome shotgun (WGS) entry which is preliminary data.</text>
</comment>
<comment type="subcellular location">
    <subcellularLocation>
        <location evidence="1">Membrane</location>
    </subcellularLocation>
</comment>
<sequence>MSKENIKLLPLSGIVSCYSAIAALILTGFKHGTSQYQGPAQSSTDYTPLLFVSGAVLSQLYAYYWLQSYTTFSEFFRLKKEAKAKKSDKRPPTLADLKYGNHDNLAIRCADRCAGNLLEQLIPFFISMFVYATFVDAGSAARIGWAWFTFRSYYSYAWKRFPLLFASTLPAYCCVWYMMGFAIYSAATA</sequence>
<evidence type="ECO:0000256" key="4">
    <source>
        <dbReference type="ARBA" id="ARBA00023136"/>
    </source>
</evidence>
<dbReference type="InterPro" id="IPR001129">
    <property type="entry name" value="Membr-assoc_MAPEG"/>
</dbReference>
<evidence type="ECO:0000256" key="3">
    <source>
        <dbReference type="ARBA" id="ARBA00022989"/>
    </source>
</evidence>
<dbReference type="EMBL" id="CAKOGP040001892">
    <property type="protein sequence ID" value="CAJ1955597.1"/>
    <property type="molecule type" value="Genomic_DNA"/>
</dbReference>
<dbReference type="InterPro" id="IPR023352">
    <property type="entry name" value="MAPEG-like_dom_sf"/>
</dbReference>
<evidence type="ECO:0000313" key="6">
    <source>
        <dbReference type="EMBL" id="CAJ1955597.1"/>
    </source>
</evidence>
<feature type="transmembrane region" description="Helical" evidence="5">
    <location>
        <begin position="6"/>
        <end position="26"/>
    </location>
</feature>
<keyword evidence="4 5" id="KW-0472">Membrane</keyword>
<gene>
    <name evidence="6" type="ORF">CYCCA115_LOCUS15827</name>
</gene>
<keyword evidence="3 5" id="KW-1133">Transmembrane helix</keyword>
<name>A0AAD2FYJ8_9STRA</name>
<dbReference type="Pfam" id="PF01124">
    <property type="entry name" value="MAPEG"/>
    <property type="match status" value="1"/>
</dbReference>
<protein>
    <submittedName>
        <fullName evidence="6">Uncharacterized protein</fullName>
    </submittedName>
</protein>
<accession>A0AAD2FYJ8</accession>
<feature type="transmembrane region" description="Helical" evidence="5">
    <location>
        <begin position="124"/>
        <end position="150"/>
    </location>
</feature>
<dbReference type="GO" id="GO:0016020">
    <property type="term" value="C:membrane"/>
    <property type="evidence" value="ECO:0007669"/>
    <property type="project" value="UniProtKB-SubCell"/>
</dbReference>